<dbReference type="EMBL" id="HAEB01021492">
    <property type="protein sequence ID" value="SBQ68019.1"/>
    <property type="molecule type" value="Transcribed_RNA"/>
</dbReference>
<feature type="non-terminal residue" evidence="1">
    <location>
        <position position="98"/>
    </location>
</feature>
<dbReference type="AlphaFoldDB" id="A0A1A8GCC6"/>
<sequence>ISIYSQIQSLIQNDKIVSVGFTSDIWSSSVSTVSMLSLTAPFIDEKFELRRVVLHSQEFPGSHTAAAIAKASTDTLTHSLQLLHLLTKKFRTERLFLA</sequence>
<reference evidence="1" key="1">
    <citation type="submission" date="2016-05" db="EMBL/GenBank/DDBJ databases">
        <authorList>
            <person name="Lavstsen T."/>
            <person name="Jespersen J.S."/>
        </authorList>
    </citation>
    <scope>NUCLEOTIDE SEQUENCE</scope>
    <source>
        <tissue evidence="1">Brain</tissue>
    </source>
</reference>
<accession>A0A1A8GCC6</accession>
<evidence type="ECO:0000313" key="1">
    <source>
        <dbReference type="EMBL" id="SBQ68019.1"/>
    </source>
</evidence>
<name>A0A1A8GCC6_9TELE</name>
<organism evidence="1">
    <name type="scientific">Nothobranchius korthausae</name>
    <dbReference type="NCBI Taxonomy" id="1143690"/>
    <lineage>
        <taxon>Eukaryota</taxon>
        <taxon>Metazoa</taxon>
        <taxon>Chordata</taxon>
        <taxon>Craniata</taxon>
        <taxon>Vertebrata</taxon>
        <taxon>Euteleostomi</taxon>
        <taxon>Actinopterygii</taxon>
        <taxon>Neopterygii</taxon>
        <taxon>Teleostei</taxon>
        <taxon>Neoteleostei</taxon>
        <taxon>Acanthomorphata</taxon>
        <taxon>Ovalentaria</taxon>
        <taxon>Atherinomorphae</taxon>
        <taxon>Cyprinodontiformes</taxon>
        <taxon>Nothobranchiidae</taxon>
        <taxon>Nothobranchius</taxon>
    </lineage>
</organism>
<gene>
    <name evidence="1" type="primary">ZBED4</name>
</gene>
<reference evidence="1" key="2">
    <citation type="submission" date="2016-06" db="EMBL/GenBank/DDBJ databases">
        <title>The genome of a short-lived fish provides insights into sex chromosome evolution and the genetic control of aging.</title>
        <authorList>
            <person name="Reichwald K."/>
            <person name="Felder M."/>
            <person name="Petzold A."/>
            <person name="Koch P."/>
            <person name="Groth M."/>
            <person name="Platzer M."/>
        </authorList>
    </citation>
    <scope>NUCLEOTIDE SEQUENCE</scope>
    <source>
        <tissue evidence="1">Brain</tissue>
    </source>
</reference>
<feature type="non-terminal residue" evidence="1">
    <location>
        <position position="1"/>
    </location>
</feature>
<proteinExistence type="predicted"/>
<protein>
    <submittedName>
        <fullName evidence="1">Zinc finger, BED domain containing 4</fullName>
    </submittedName>
</protein>